<organism evidence="2 3">
    <name type="scientific">Agromyces rhizosphaerae</name>
    <dbReference type="NCBI Taxonomy" id="88374"/>
    <lineage>
        <taxon>Bacteria</taxon>
        <taxon>Bacillati</taxon>
        <taxon>Actinomycetota</taxon>
        <taxon>Actinomycetes</taxon>
        <taxon>Micrococcales</taxon>
        <taxon>Microbacteriaceae</taxon>
        <taxon>Agromyces</taxon>
    </lineage>
</organism>
<comment type="similarity">
    <text evidence="1">Belongs to the ROK (NagC/XylR) family.</text>
</comment>
<evidence type="ECO:0000313" key="2">
    <source>
        <dbReference type="EMBL" id="GLI26401.1"/>
    </source>
</evidence>
<dbReference type="RefSeq" id="WP_281882398.1">
    <property type="nucleotide sequence ID" value="NZ_BSDP01000001.1"/>
</dbReference>
<dbReference type="Gene3D" id="3.30.420.40">
    <property type="match status" value="2"/>
</dbReference>
<sequence length="309" mass="31063">MSAPDRVMVGIDLGGTKVRAGIAVPDAPGALAELERPTASEGGRALVTQLAELVRDLCREASVPLDHLAAIGIGGAGVPDAGQGGFDQAPNLGDVSSVSLVDELRLAVGCPVVLDNDVNVAALGELAAGIGREHDDFAFVSIGTGIGMGLVLGRELVHGAGNAAGEIGYLPFGADPLDPAAHRRGALEEVVAGDALAARYAPGATAREVFARAADGDPRAVSALDEEARWIAHAIAAVDAIVDPGRVVLGGGIGSRPELLEAILGWLDRLGRGRLPVTISALGSAAPVLGALRLASDAATDRTHEGVPA</sequence>
<dbReference type="EMBL" id="BSDP01000001">
    <property type="protein sequence ID" value="GLI26401.1"/>
    <property type="molecule type" value="Genomic_DNA"/>
</dbReference>
<dbReference type="Pfam" id="PF00480">
    <property type="entry name" value="ROK"/>
    <property type="match status" value="1"/>
</dbReference>
<name>A0A9W6FND9_9MICO</name>
<dbReference type="InterPro" id="IPR043129">
    <property type="entry name" value="ATPase_NBD"/>
</dbReference>
<dbReference type="SUPFAM" id="SSF53067">
    <property type="entry name" value="Actin-like ATPase domain"/>
    <property type="match status" value="1"/>
</dbReference>
<keyword evidence="3" id="KW-1185">Reference proteome</keyword>
<gene>
    <name evidence="2" type="ORF">ARHIZOSPH14_06430</name>
</gene>
<protein>
    <submittedName>
        <fullName evidence="2">Sugar kinase</fullName>
    </submittedName>
</protein>
<dbReference type="InterPro" id="IPR000600">
    <property type="entry name" value="ROK"/>
</dbReference>
<dbReference type="AlphaFoldDB" id="A0A9W6FND9"/>
<dbReference type="GO" id="GO:0016301">
    <property type="term" value="F:kinase activity"/>
    <property type="evidence" value="ECO:0007669"/>
    <property type="project" value="UniProtKB-KW"/>
</dbReference>
<evidence type="ECO:0000256" key="1">
    <source>
        <dbReference type="ARBA" id="ARBA00006479"/>
    </source>
</evidence>
<dbReference type="PANTHER" id="PTHR18964">
    <property type="entry name" value="ROK (REPRESSOR, ORF, KINASE) FAMILY"/>
    <property type="match status" value="1"/>
</dbReference>
<reference evidence="2" key="1">
    <citation type="submission" date="2022-12" db="EMBL/GenBank/DDBJ databases">
        <title>Reference genome sequencing for broad-spectrum identification of bacterial and archaeal isolates by mass spectrometry.</title>
        <authorList>
            <person name="Sekiguchi Y."/>
            <person name="Tourlousse D.M."/>
        </authorList>
    </citation>
    <scope>NUCLEOTIDE SEQUENCE</scope>
    <source>
        <strain evidence="2">14</strain>
    </source>
</reference>
<keyword evidence="2" id="KW-0808">Transferase</keyword>
<keyword evidence="2" id="KW-0418">Kinase</keyword>
<dbReference type="Proteomes" id="UP001144396">
    <property type="component" value="Unassembled WGS sequence"/>
</dbReference>
<accession>A0A9W6FND9</accession>
<evidence type="ECO:0000313" key="3">
    <source>
        <dbReference type="Proteomes" id="UP001144396"/>
    </source>
</evidence>
<proteinExistence type="inferred from homology"/>
<comment type="caution">
    <text evidence="2">The sequence shown here is derived from an EMBL/GenBank/DDBJ whole genome shotgun (WGS) entry which is preliminary data.</text>
</comment>
<dbReference type="PANTHER" id="PTHR18964:SF173">
    <property type="entry name" value="GLUCOKINASE"/>
    <property type="match status" value="1"/>
</dbReference>